<dbReference type="Proteomes" id="UP000199289">
    <property type="component" value="Unassembled WGS sequence"/>
</dbReference>
<sequence length="147" mass="16703">MLPHSLDGSMSDVPPNAPDPDISETEREALHDLQLGLEHIYKGYGSLLTFHHQIGHAMNRLADAEDELREAGHEEWANRLRDDHLPAGAVEDQWTYELVTSFRESFLSDVESFESGVRDELVDGLDHVTERQQQARWRERAGGDAEE</sequence>
<name>A0A1H0XRB0_9EURY</name>
<evidence type="ECO:0000313" key="2">
    <source>
        <dbReference type="EMBL" id="SDQ05444.1"/>
    </source>
</evidence>
<gene>
    <name evidence="2" type="ORF">SAMN05216278_0121</name>
</gene>
<protein>
    <submittedName>
        <fullName evidence="2">Uncharacterized protein</fullName>
    </submittedName>
</protein>
<organism evidence="2 3">
    <name type="scientific">Halopelagius longus</name>
    <dbReference type="NCBI Taxonomy" id="1236180"/>
    <lineage>
        <taxon>Archaea</taxon>
        <taxon>Methanobacteriati</taxon>
        <taxon>Methanobacteriota</taxon>
        <taxon>Stenosarchaea group</taxon>
        <taxon>Halobacteria</taxon>
        <taxon>Halobacteriales</taxon>
        <taxon>Haloferacaceae</taxon>
    </lineage>
</organism>
<reference evidence="3" key="1">
    <citation type="submission" date="2016-10" db="EMBL/GenBank/DDBJ databases">
        <authorList>
            <person name="Varghese N."/>
            <person name="Submissions S."/>
        </authorList>
    </citation>
    <scope>NUCLEOTIDE SEQUENCE [LARGE SCALE GENOMIC DNA]</scope>
    <source>
        <strain evidence="3">CGMCC 1.12397</strain>
    </source>
</reference>
<evidence type="ECO:0000256" key="1">
    <source>
        <dbReference type="SAM" id="MobiDB-lite"/>
    </source>
</evidence>
<dbReference type="AlphaFoldDB" id="A0A1H0XRB0"/>
<accession>A0A1H0XRB0</accession>
<proteinExistence type="predicted"/>
<dbReference type="EMBL" id="FNKQ01000001">
    <property type="protein sequence ID" value="SDQ05444.1"/>
    <property type="molecule type" value="Genomic_DNA"/>
</dbReference>
<feature type="region of interest" description="Disordered" evidence="1">
    <location>
        <begin position="1"/>
        <end position="23"/>
    </location>
</feature>
<evidence type="ECO:0000313" key="3">
    <source>
        <dbReference type="Proteomes" id="UP000199289"/>
    </source>
</evidence>